<keyword evidence="4" id="KW-1133">Transmembrane helix</keyword>
<evidence type="ECO:0000313" key="5">
    <source>
        <dbReference type="EMBL" id="XBH04822.1"/>
    </source>
</evidence>
<dbReference type="InterPro" id="IPR038482">
    <property type="entry name" value="Tp34-type_sf"/>
</dbReference>
<proteinExistence type="inferred from homology"/>
<dbReference type="Gene3D" id="2.60.40.2480">
    <property type="entry name" value="Periplasmic metal-binding protein Tp34-type"/>
    <property type="match status" value="1"/>
</dbReference>
<gene>
    <name evidence="5" type="ORF">V5E97_02035</name>
</gene>
<keyword evidence="4" id="KW-0472">Membrane</keyword>
<dbReference type="Pfam" id="PF10634">
    <property type="entry name" value="Iron_transport"/>
    <property type="match status" value="1"/>
</dbReference>
<dbReference type="EMBL" id="CP155447">
    <property type="protein sequence ID" value="XBH04822.1"/>
    <property type="molecule type" value="Genomic_DNA"/>
</dbReference>
<feature type="transmembrane region" description="Helical" evidence="4">
    <location>
        <begin position="6"/>
        <end position="26"/>
    </location>
</feature>
<organism evidence="5">
    <name type="scientific">Singulisphaera sp. Ch08</name>
    <dbReference type="NCBI Taxonomy" id="3120278"/>
    <lineage>
        <taxon>Bacteria</taxon>
        <taxon>Pseudomonadati</taxon>
        <taxon>Planctomycetota</taxon>
        <taxon>Planctomycetia</taxon>
        <taxon>Isosphaerales</taxon>
        <taxon>Isosphaeraceae</taxon>
        <taxon>Singulisphaera</taxon>
    </lineage>
</organism>
<dbReference type="AlphaFoldDB" id="A0AAU7CH59"/>
<sequence length="217" mass="23356">MLKRWAGPLVTALIFVGVGLVVVMNLDLNPVSPTRSASPTPPVEPAPGSAKPAGFREYPIGDPIEQNRMRIAAVWLPSIQMDGMADPAGSDMIHLEADIHATAENPNGFALDEFVPYMKIRYKVFPAKGGDPIHQGELMPMIAGDGLHYGASLTMPKPGEYRLVFEIKPPSAGGLGRHSDPATGVAPWWEPFEASFDWDYEGVPQANSKTDVAVPKA</sequence>
<evidence type="ECO:0000256" key="3">
    <source>
        <dbReference type="SAM" id="MobiDB-lite"/>
    </source>
</evidence>
<accession>A0AAU7CH59</accession>
<evidence type="ECO:0000256" key="4">
    <source>
        <dbReference type="SAM" id="Phobius"/>
    </source>
</evidence>
<protein>
    <submittedName>
        <fullName evidence="5">Iron transporter</fullName>
    </submittedName>
</protein>
<evidence type="ECO:0000256" key="1">
    <source>
        <dbReference type="ARBA" id="ARBA00010013"/>
    </source>
</evidence>
<feature type="region of interest" description="Disordered" evidence="3">
    <location>
        <begin position="33"/>
        <end position="56"/>
    </location>
</feature>
<dbReference type="InterPro" id="IPR018470">
    <property type="entry name" value="Metal-bd_Tp34-typ"/>
</dbReference>
<keyword evidence="2" id="KW-0732">Signal</keyword>
<name>A0AAU7CH59_9BACT</name>
<reference evidence="5" key="1">
    <citation type="submission" date="2024-05" db="EMBL/GenBank/DDBJ databases">
        <title>Planctomycetes of the genus Singulisphaera possess chitinolytic capabilities.</title>
        <authorList>
            <person name="Ivanova A."/>
        </authorList>
    </citation>
    <scope>NUCLEOTIDE SEQUENCE</scope>
    <source>
        <strain evidence="5">Ch08T</strain>
    </source>
</reference>
<comment type="similarity">
    <text evidence="1">Belongs to the UPF0423 family.</text>
</comment>
<evidence type="ECO:0000256" key="2">
    <source>
        <dbReference type="ARBA" id="ARBA00022729"/>
    </source>
</evidence>
<dbReference type="RefSeq" id="WP_406697621.1">
    <property type="nucleotide sequence ID" value="NZ_CP155447.1"/>
</dbReference>
<keyword evidence="4" id="KW-0812">Transmembrane</keyword>